<accession>Q2JDC2</accession>
<keyword evidence="3" id="KW-1185">Reference proteome</keyword>
<gene>
    <name evidence="2" type="ordered locus">Francci3_1343</name>
</gene>
<dbReference type="EMBL" id="CP000249">
    <property type="protein sequence ID" value="ABD10720.1"/>
    <property type="molecule type" value="Genomic_DNA"/>
</dbReference>
<dbReference type="AlphaFoldDB" id="Q2JDC2"/>
<dbReference type="KEGG" id="fra:Francci3_1343"/>
<feature type="region of interest" description="Disordered" evidence="1">
    <location>
        <begin position="94"/>
        <end position="160"/>
    </location>
</feature>
<evidence type="ECO:0000313" key="2">
    <source>
        <dbReference type="EMBL" id="ABD10720.1"/>
    </source>
</evidence>
<feature type="compositionally biased region" description="Basic and acidic residues" evidence="1">
    <location>
        <begin position="127"/>
        <end position="136"/>
    </location>
</feature>
<sequence length="741" mass="78097">MPGPSDRVLVDPDRMRVLVSSVAEAGDLLRSWSRSLVAALTDAGLPPTPAERLGALEDEVKAEVTMLRRRLRLAEGVDDGIGITIRPTSAPLRRPVHREAPGIPGTSEAPRASEQAVAAGRALAHSLRGDEPDRHGSGRHGTGRGGTGRGGTGGNASGMVTPRDALTVLRSRMNDPDFVLGFHDALGPDGLARLLYRVEGLSRGPMVHRPPEPLGFDRREAERILGATLASYSHRRTLDAAWLGRFNTAGRTDTAETVLLTPLLASARLDSALLDRLGRMAFGPGDRPGNGPGDAAVAPSAPHDVGLLAPAAAGPTSRGRPTVTDYQGVLLDAIAATPALAARFAADHIDTILRGAAVLALPLPVDLATARSLEDAWIRLVAAAGSQESRRADPRASASFVSRLAGAVQATGDRPLLLRLRAALVPALRTYRDELYDAVTAVVPGPTVDPQAGAAAAQSALVELIPLEAWESLLRECLRGGALAGLLAQDVTTYGLRLDDQVAASVQGWKTAPGGYSSSPLALGYLRVERAQAFFAGALADATEAVLREHADAVGAHRRQQAVLLDVLGEVGKSIDPTNPPGTFVHLGVGVTVEMIEAWIRARYSDLPTTRPAQVVADLRDASRVLPGWAAAYETSARRLWARRDRDPLRPIAVAPAGGPCRVYTGDPRADGFITSPAENFLDASGNPRPSARMTPTQRRAYAAWLASPAMVANNDRISFLDGRAGSRGSSLPPDWGRRPG</sequence>
<dbReference type="eggNOG" id="ENOG5034AV9">
    <property type="taxonomic scope" value="Bacteria"/>
</dbReference>
<evidence type="ECO:0000256" key="1">
    <source>
        <dbReference type="SAM" id="MobiDB-lite"/>
    </source>
</evidence>
<dbReference type="HOGENOM" id="CLU_374599_0_0_11"/>
<dbReference type="RefSeq" id="WP_011435786.1">
    <property type="nucleotide sequence ID" value="NC_007777.1"/>
</dbReference>
<dbReference type="OrthoDB" id="3204160at2"/>
<dbReference type="STRING" id="106370.Francci3_1343"/>
<dbReference type="Proteomes" id="UP000001937">
    <property type="component" value="Chromosome"/>
</dbReference>
<evidence type="ECO:0000313" key="3">
    <source>
        <dbReference type="Proteomes" id="UP000001937"/>
    </source>
</evidence>
<reference evidence="2 3" key="1">
    <citation type="journal article" date="2007" name="Genome Res.">
        <title>Genome characteristics of facultatively symbiotic Frankia sp. strains reflect host range and host plant biogeography.</title>
        <authorList>
            <person name="Normand P."/>
            <person name="Lapierre P."/>
            <person name="Tisa L.S."/>
            <person name="Gogarten J.P."/>
            <person name="Alloisio N."/>
            <person name="Bagnarol E."/>
            <person name="Bassi C.A."/>
            <person name="Berry A.M."/>
            <person name="Bickhart D.M."/>
            <person name="Choisne N."/>
            <person name="Couloux A."/>
            <person name="Cournoyer B."/>
            <person name="Cruveiller S."/>
            <person name="Daubin V."/>
            <person name="Demange N."/>
            <person name="Francino M.P."/>
            <person name="Goltsman E."/>
            <person name="Huang Y."/>
            <person name="Kopp O.R."/>
            <person name="Labarre L."/>
            <person name="Lapidus A."/>
            <person name="Lavire C."/>
            <person name="Marechal J."/>
            <person name="Martinez M."/>
            <person name="Mastronunzio J.E."/>
            <person name="Mullin B.C."/>
            <person name="Niemann J."/>
            <person name="Pujic P."/>
            <person name="Rawnsley T."/>
            <person name="Rouy Z."/>
            <person name="Schenowitz C."/>
            <person name="Sellstedt A."/>
            <person name="Tavares F."/>
            <person name="Tomkins J.P."/>
            <person name="Vallenet D."/>
            <person name="Valverde C."/>
            <person name="Wall L.G."/>
            <person name="Wang Y."/>
            <person name="Medigue C."/>
            <person name="Benson D.R."/>
        </authorList>
    </citation>
    <scope>NUCLEOTIDE SEQUENCE [LARGE SCALE GENOMIC DNA]</scope>
    <source>
        <strain evidence="3">DSM 45818 / CECT 9043 / CcI3</strain>
    </source>
</reference>
<organism evidence="2 3">
    <name type="scientific">Frankia casuarinae (strain DSM 45818 / CECT 9043 / HFP020203 / CcI3)</name>
    <dbReference type="NCBI Taxonomy" id="106370"/>
    <lineage>
        <taxon>Bacteria</taxon>
        <taxon>Bacillati</taxon>
        <taxon>Actinomycetota</taxon>
        <taxon>Actinomycetes</taxon>
        <taxon>Frankiales</taxon>
        <taxon>Frankiaceae</taxon>
        <taxon>Frankia</taxon>
    </lineage>
</organism>
<feature type="compositionally biased region" description="Gly residues" evidence="1">
    <location>
        <begin position="143"/>
        <end position="156"/>
    </location>
</feature>
<name>Q2JDC2_FRACC</name>
<feature type="region of interest" description="Disordered" evidence="1">
    <location>
        <begin position="722"/>
        <end position="741"/>
    </location>
</feature>
<protein>
    <submittedName>
        <fullName evidence="2">Uncharacterized protein</fullName>
    </submittedName>
</protein>
<proteinExistence type="predicted"/>